<evidence type="ECO:0000256" key="1">
    <source>
        <dbReference type="SAM" id="Coils"/>
    </source>
</evidence>
<keyword evidence="1" id="KW-0175">Coiled coil</keyword>
<sequence length="197" mass="21331">MPSYSLARYMMTVDETAPRQVLSLKARVADLVADKVQMVQAYETRLSAVTLQLQKTKATIDLSVERERELSKGKELLTREVQTARQRIASLEAAKDKAELGRAEAQAAARAKCPRQIEVEPLLASVKNTTERASEMVGEWGRVASVRAAAAGSMAKDVSSWAVGKAMETKEIGKGAAAAATRLVSEVKNSYKSVHAP</sequence>
<proteinExistence type="predicted"/>
<name>A0A7S0J554_9EUKA</name>
<feature type="coiled-coil region" evidence="1">
    <location>
        <begin position="74"/>
        <end position="108"/>
    </location>
</feature>
<protein>
    <submittedName>
        <fullName evidence="2">Uncharacterized protein</fullName>
    </submittedName>
</protein>
<dbReference type="AlphaFoldDB" id="A0A7S0J554"/>
<evidence type="ECO:0000313" key="2">
    <source>
        <dbReference type="EMBL" id="CAD8540590.1"/>
    </source>
</evidence>
<dbReference type="EMBL" id="HBER01031566">
    <property type="protein sequence ID" value="CAD8540590.1"/>
    <property type="molecule type" value="Transcribed_RNA"/>
</dbReference>
<accession>A0A7S0J554</accession>
<gene>
    <name evidence="2" type="ORF">CLEP1334_LOCUS15873</name>
</gene>
<reference evidence="2" key="1">
    <citation type="submission" date="2021-01" db="EMBL/GenBank/DDBJ databases">
        <authorList>
            <person name="Corre E."/>
            <person name="Pelletier E."/>
            <person name="Niang G."/>
            <person name="Scheremetjew M."/>
            <person name="Finn R."/>
            <person name="Kale V."/>
            <person name="Holt S."/>
            <person name="Cochrane G."/>
            <person name="Meng A."/>
            <person name="Brown T."/>
            <person name="Cohen L."/>
        </authorList>
    </citation>
    <scope>NUCLEOTIDE SEQUENCE</scope>
    <source>
        <strain evidence="2">RCC1130</strain>
    </source>
</reference>
<organism evidence="2">
    <name type="scientific">Calcidiscus leptoporus</name>
    <dbReference type="NCBI Taxonomy" id="127549"/>
    <lineage>
        <taxon>Eukaryota</taxon>
        <taxon>Haptista</taxon>
        <taxon>Haptophyta</taxon>
        <taxon>Prymnesiophyceae</taxon>
        <taxon>Coccolithales</taxon>
        <taxon>Calcidiscaceae</taxon>
        <taxon>Calcidiscus</taxon>
    </lineage>
</organism>